<dbReference type="SUPFAM" id="SSF52794">
    <property type="entry name" value="PTS system IIB component-like"/>
    <property type="match status" value="1"/>
</dbReference>
<evidence type="ECO:0000313" key="11">
    <source>
        <dbReference type="Proteomes" id="UP000196255"/>
    </source>
</evidence>
<feature type="modified residue" description="Phosphocysteine; by EIIA" evidence="7">
    <location>
        <position position="9"/>
    </location>
</feature>
<evidence type="ECO:0000313" key="9">
    <source>
        <dbReference type="EMBL" id="OUN18087.1"/>
    </source>
</evidence>
<keyword evidence="1" id="KW-0813">Transport</keyword>
<accession>A0AAQ3EZX4</accession>
<evidence type="ECO:0000256" key="4">
    <source>
        <dbReference type="ARBA" id="ARBA00022679"/>
    </source>
</evidence>
<dbReference type="InterPro" id="IPR051819">
    <property type="entry name" value="PTS_sugar-specific_EIIB"/>
</dbReference>
<dbReference type="GO" id="GO:0016301">
    <property type="term" value="F:kinase activity"/>
    <property type="evidence" value="ECO:0007669"/>
    <property type="project" value="UniProtKB-KW"/>
</dbReference>
<keyword evidence="10" id="KW-0614">Plasmid</keyword>
<dbReference type="Gene3D" id="3.40.50.2300">
    <property type="match status" value="1"/>
</dbReference>
<keyword evidence="6" id="KW-0418">Kinase</keyword>
<dbReference type="PANTHER" id="PTHR34581">
    <property type="entry name" value="PTS SYSTEM N,N'-DIACETYLCHITOBIOSE-SPECIFIC EIIB COMPONENT"/>
    <property type="match status" value="1"/>
</dbReference>
<dbReference type="PANTHER" id="PTHR34581:SF2">
    <property type="entry name" value="PTS SYSTEM N,N'-DIACETYLCHITOBIOSE-SPECIFIC EIIB COMPONENT"/>
    <property type="match status" value="1"/>
</dbReference>
<sequence>MPKNVLIVCEAGISASLLVSKMLEEIKDDNLKYNIDYVPVVRINKKLAQDNYDVLLLTPQVIRHEEEIRELITKIKYKSKIVFISEEDFKYMNIPSILSSIE</sequence>
<evidence type="ECO:0000256" key="1">
    <source>
        <dbReference type="ARBA" id="ARBA00022448"/>
    </source>
</evidence>
<dbReference type="EMBL" id="CP114510">
    <property type="protein sequence ID" value="WHS18652.1"/>
    <property type="molecule type" value="Genomic_DNA"/>
</dbReference>
<evidence type="ECO:0000259" key="8">
    <source>
        <dbReference type="PROSITE" id="PS51100"/>
    </source>
</evidence>
<feature type="domain" description="PTS EIIB type-3" evidence="8">
    <location>
        <begin position="2"/>
        <end position="102"/>
    </location>
</feature>
<evidence type="ECO:0000256" key="5">
    <source>
        <dbReference type="ARBA" id="ARBA00022683"/>
    </source>
</evidence>
<dbReference type="InterPro" id="IPR036095">
    <property type="entry name" value="PTS_EIIB-like_sf"/>
</dbReference>
<dbReference type="InterPro" id="IPR003501">
    <property type="entry name" value="PTS_EIIB_2/3"/>
</dbReference>
<dbReference type="EMBL" id="NFHF01000016">
    <property type="protein sequence ID" value="OUN18087.1"/>
    <property type="molecule type" value="Genomic_DNA"/>
</dbReference>
<evidence type="ECO:0000256" key="2">
    <source>
        <dbReference type="ARBA" id="ARBA00022553"/>
    </source>
</evidence>
<evidence type="ECO:0000256" key="6">
    <source>
        <dbReference type="ARBA" id="ARBA00022777"/>
    </source>
</evidence>
<evidence type="ECO:0000313" key="12">
    <source>
        <dbReference type="Proteomes" id="UP001224533"/>
    </source>
</evidence>
<dbReference type="AlphaFoldDB" id="A0AAQ3EZX4"/>
<evidence type="ECO:0000313" key="10">
    <source>
        <dbReference type="EMBL" id="WHS18652.1"/>
    </source>
</evidence>
<dbReference type="GO" id="GO:0009401">
    <property type="term" value="P:phosphoenolpyruvate-dependent sugar phosphotransferase system"/>
    <property type="evidence" value="ECO:0007669"/>
    <property type="project" value="UniProtKB-KW"/>
</dbReference>
<evidence type="ECO:0000256" key="7">
    <source>
        <dbReference type="PROSITE-ProRule" id="PRU00423"/>
    </source>
</evidence>
<reference evidence="11" key="1">
    <citation type="submission" date="2017-04" db="EMBL/GenBank/DDBJ databases">
        <title>Function of individual gut microbiota members based on whole genome sequencing of pure cultures obtained from chicken caecum.</title>
        <authorList>
            <person name="Medvecky M."/>
            <person name="Cejkova D."/>
            <person name="Polansky O."/>
            <person name="Karasova D."/>
            <person name="Kubasova T."/>
            <person name="Cizek A."/>
            <person name="Rychlik I."/>
        </authorList>
    </citation>
    <scope>NUCLEOTIDE SEQUENCE [LARGE SCALE GENOMIC DNA]</scope>
    <source>
        <strain evidence="11">An84</strain>
    </source>
</reference>
<geneLocation type="plasmid" evidence="10 12">
    <name>unnamed1</name>
</geneLocation>
<evidence type="ECO:0000256" key="3">
    <source>
        <dbReference type="ARBA" id="ARBA00022597"/>
    </source>
</evidence>
<dbReference type="Pfam" id="PF02302">
    <property type="entry name" value="PTS_IIB"/>
    <property type="match status" value="1"/>
</dbReference>
<keyword evidence="2" id="KW-0597">Phosphoprotein</keyword>
<dbReference type="Proteomes" id="UP000196255">
    <property type="component" value="Unassembled WGS sequence"/>
</dbReference>
<name>A0AAQ3EZX4_9LACO</name>
<gene>
    <name evidence="9" type="ORF">B5G36_07275</name>
    <name evidence="10" type="ORF">O2U02_10455</name>
</gene>
<dbReference type="PROSITE" id="PS51100">
    <property type="entry name" value="PTS_EIIB_TYPE_3"/>
    <property type="match status" value="1"/>
</dbReference>
<proteinExistence type="predicted"/>
<dbReference type="GeneID" id="89466582"/>
<reference evidence="9" key="2">
    <citation type="journal article" date="2018" name="BMC Genomics">
        <title>Whole genome sequencing and function prediction of 133 gut anaerobes isolated from chicken caecum in pure cultures.</title>
        <authorList>
            <person name="Medvecky M."/>
            <person name="Cejkova D."/>
            <person name="Polansky O."/>
            <person name="Karasova D."/>
            <person name="Kubasova T."/>
            <person name="Cizek A."/>
            <person name="Rychlik I."/>
        </authorList>
    </citation>
    <scope>NUCLEOTIDE SEQUENCE</scope>
    <source>
        <strain evidence="9">An84</strain>
    </source>
</reference>
<dbReference type="RefSeq" id="WP_087367501.1">
    <property type="nucleotide sequence ID" value="NZ_CP027645.1"/>
</dbReference>
<dbReference type="GO" id="GO:0008982">
    <property type="term" value="F:protein-N(PI)-phosphohistidine-sugar phosphotransferase activity"/>
    <property type="evidence" value="ECO:0007669"/>
    <property type="project" value="InterPro"/>
</dbReference>
<keyword evidence="5" id="KW-0598">Phosphotransferase system</keyword>
<keyword evidence="4" id="KW-0808">Transferase</keyword>
<keyword evidence="3" id="KW-0762">Sugar transport</keyword>
<dbReference type="Proteomes" id="UP001224533">
    <property type="component" value="Plasmid unnamed1"/>
</dbReference>
<protein>
    <submittedName>
        <fullName evidence="9">PTS cellobiose transporter subunit IIC</fullName>
    </submittedName>
</protein>
<organism evidence="9 11">
    <name type="scientific">Ligilactobacillus salivarius</name>
    <dbReference type="NCBI Taxonomy" id="1624"/>
    <lineage>
        <taxon>Bacteria</taxon>
        <taxon>Bacillati</taxon>
        <taxon>Bacillota</taxon>
        <taxon>Bacilli</taxon>
        <taxon>Lactobacillales</taxon>
        <taxon>Lactobacillaceae</taxon>
        <taxon>Ligilactobacillus</taxon>
    </lineage>
</organism>
<reference evidence="10 12" key="3">
    <citation type="submission" date="2022-12" db="EMBL/GenBank/DDBJ databases">
        <title>Assessment of beneficial effects and identification of host adaptation-associated genes of Ligilactobacillus salivarius isolated from Meles meles.</title>
        <authorList>
            <person name="Wang Y."/>
        </authorList>
    </citation>
    <scope>NUCLEOTIDE SEQUENCE [LARGE SCALE GENOMIC DNA]</scope>
    <source>
        <strain evidence="10 12">S35</strain>
        <plasmid evidence="10 12">unnamed1</plasmid>
    </source>
</reference>
<dbReference type="InterPro" id="IPR013012">
    <property type="entry name" value="PTS_EIIB_3"/>
</dbReference>